<dbReference type="Proteomes" id="UP000805704">
    <property type="component" value="Chromosome 19"/>
</dbReference>
<gene>
    <name evidence="1" type="ORF">GBF38_003755</name>
</gene>
<comment type="caution">
    <text evidence="1">The sequence shown here is derived from an EMBL/GenBank/DDBJ whole genome shotgun (WGS) entry which is preliminary data.</text>
</comment>
<evidence type="ECO:0000313" key="2">
    <source>
        <dbReference type="Proteomes" id="UP000805704"/>
    </source>
</evidence>
<sequence length="81" mass="8680">MDIAHSLNHPSTGSKKNSGVMKKIHKLRMYGHLAHAAEQVTLTSARWNRLVSLQQDAVNPVAGGGGDTHGPIGDNSVCRRP</sequence>
<keyword evidence="2" id="KW-1185">Reference proteome</keyword>
<reference evidence="1" key="1">
    <citation type="submission" date="2020-04" db="EMBL/GenBank/DDBJ databases">
        <title>A chromosome-scale assembly and high-density genetic map of the yellow drum (Nibea albiflora) genome.</title>
        <authorList>
            <person name="Xu D."/>
            <person name="Zhang W."/>
            <person name="Chen R."/>
            <person name="Tan P."/>
            <person name="Wang L."/>
            <person name="Song H."/>
            <person name="Tian L."/>
            <person name="Zhu Q."/>
            <person name="Wang B."/>
        </authorList>
    </citation>
    <scope>NUCLEOTIDE SEQUENCE</scope>
    <source>
        <strain evidence="1">ZJHYS-2018</strain>
    </source>
</reference>
<protein>
    <submittedName>
        <fullName evidence="1">Uncharacterized protein</fullName>
    </submittedName>
</protein>
<proteinExistence type="predicted"/>
<organism evidence="1 2">
    <name type="scientific">Nibea albiflora</name>
    <name type="common">Yellow drum</name>
    <name type="synonym">Corvina albiflora</name>
    <dbReference type="NCBI Taxonomy" id="240163"/>
    <lineage>
        <taxon>Eukaryota</taxon>
        <taxon>Metazoa</taxon>
        <taxon>Chordata</taxon>
        <taxon>Craniata</taxon>
        <taxon>Vertebrata</taxon>
        <taxon>Euteleostomi</taxon>
        <taxon>Actinopterygii</taxon>
        <taxon>Neopterygii</taxon>
        <taxon>Teleostei</taxon>
        <taxon>Neoteleostei</taxon>
        <taxon>Acanthomorphata</taxon>
        <taxon>Eupercaria</taxon>
        <taxon>Sciaenidae</taxon>
        <taxon>Nibea</taxon>
    </lineage>
</organism>
<accession>A0ACB7F0M4</accession>
<dbReference type="EMBL" id="CM024807">
    <property type="protein sequence ID" value="KAG8008015.1"/>
    <property type="molecule type" value="Genomic_DNA"/>
</dbReference>
<name>A0ACB7F0M4_NIBAL</name>
<evidence type="ECO:0000313" key="1">
    <source>
        <dbReference type="EMBL" id="KAG8008015.1"/>
    </source>
</evidence>